<dbReference type="SUPFAM" id="SSF56112">
    <property type="entry name" value="Protein kinase-like (PK-like)"/>
    <property type="match status" value="1"/>
</dbReference>
<organism evidence="3 4">
    <name type="scientific">Parenemella sanctibonifatiensis</name>
    <dbReference type="NCBI Taxonomy" id="2016505"/>
    <lineage>
        <taxon>Bacteria</taxon>
        <taxon>Bacillati</taxon>
        <taxon>Actinomycetota</taxon>
        <taxon>Actinomycetes</taxon>
        <taxon>Propionibacteriales</taxon>
        <taxon>Propionibacteriaceae</taxon>
        <taxon>Parenemella</taxon>
    </lineage>
</organism>
<feature type="domain" description="Aminoglycoside phosphotransferase" evidence="2">
    <location>
        <begin position="23"/>
        <end position="237"/>
    </location>
</feature>
<evidence type="ECO:0000313" key="4">
    <source>
        <dbReference type="Proteomes" id="UP000216300"/>
    </source>
</evidence>
<dbReference type="PANTHER" id="PTHR21064:SF6">
    <property type="entry name" value="AMINOGLYCOSIDE PHOSPHOTRANSFERASE DOMAIN-CONTAINING PROTEIN"/>
    <property type="match status" value="1"/>
</dbReference>
<dbReference type="PANTHER" id="PTHR21064">
    <property type="entry name" value="AMINOGLYCOSIDE PHOSPHOTRANSFERASE DOMAIN-CONTAINING PROTEIN-RELATED"/>
    <property type="match status" value="1"/>
</dbReference>
<evidence type="ECO:0000259" key="2">
    <source>
        <dbReference type="Pfam" id="PF01636"/>
    </source>
</evidence>
<keyword evidence="4" id="KW-1185">Reference proteome</keyword>
<dbReference type="InterPro" id="IPR050249">
    <property type="entry name" value="Pseudomonas-type_ThrB"/>
</dbReference>
<protein>
    <recommendedName>
        <fullName evidence="2">Aminoglycoside phosphotransferase domain-containing protein</fullName>
    </recommendedName>
</protein>
<dbReference type="EMBL" id="NMVJ01000009">
    <property type="protein sequence ID" value="OYN89534.1"/>
    <property type="molecule type" value="Genomic_DNA"/>
</dbReference>
<dbReference type="InterPro" id="IPR002575">
    <property type="entry name" value="Aminoglycoside_PTrfase"/>
</dbReference>
<proteinExistence type="inferred from homology"/>
<dbReference type="Gene3D" id="3.90.1200.10">
    <property type="match status" value="1"/>
</dbReference>
<accession>A0A255EDA1</accession>
<dbReference type="OrthoDB" id="3823756at2"/>
<name>A0A255EDA1_9ACTN</name>
<dbReference type="RefSeq" id="WP_094455360.1">
    <property type="nucleotide sequence ID" value="NZ_NMVJ01000009.1"/>
</dbReference>
<dbReference type="AlphaFoldDB" id="A0A255EDA1"/>
<evidence type="ECO:0000313" key="3">
    <source>
        <dbReference type="EMBL" id="OYN89534.1"/>
    </source>
</evidence>
<dbReference type="InterPro" id="IPR011009">
    <property type="entry name" value="Kinase-like_dom_sf"/>
</dbReference>
<sequence>MGAPVPPFVGMLLGHWGLTDERVRPLSGGTNNQTWAVGDAHVLRLHRNVGSTAYEHTLLGLIEVPFALPTPLPAADGRTVVEQTIDGEKIRASVSRLIPGEPPRRGDPVAAAACGRALADLDAAMALVEERQLPPHPTWDGDLRHVHPLVPDPTVVAMAAGAHRSEVARILARVGKAPLRRLPRAIIHGDFGPGNVLMLEGRVSGILDFETAGPGIRAMDLAAGLWGFAREDWPGPRPWPVDNAFRRGYLSRVSLTDAEVAAVSELQLLRETTSLVHWYGRHLAGLTTAAEIADRVARLLALEAVLDRH</sequence>
<dbReference type="GO" id="GO:0019202">
    <property type="term" value="F:amino acid kinase activity"/>
    <property type="evidence" value="ECO:0007669"/>
    <property type="project" value="TreeGrafter"/>
</dbReference>
<reference evidence="3 4" key="1">
    <citation type="submission" date="2017-07" db="EMBL/GenBank/DDBJ databases">
        <title>Draft whole genome sequences of clinical Proprionibacteriaceae strains.</title>
        <authorList>
            <person name="Bernier A.-M."/>
            <person name="Bernard K."/>
            <person name="Domingo M.-C."/>
        </authorList>
    </citation>
    <scope>NUCLEOTIDE SEQUENCE [LARGE SCALE GENOMIC DNA]</scope>
    <source>
        <strain evidence="3 4">NML 150081</strain>
    </source>
</reference>
<comment type="similarity">
    <text evidence="1">Belongs to the pseudomonas-type ThrB family.</text>
</comment>
<dbReference type="Proteomes" id="UP000216300">
    <property type="component" value="Unassembled WGS sequence"/>
</dbReference>
<comment type="caution">
    <text evidence="3">The sequence shown here is derived from an EMBL/GenBank/DDBJ whole genome shotgun (WGS) entry which is preliminary data.</text>
</comment>
<gene>
    <name evidence="3" type="ORF">CGZ91_11660</name>
</gene>
<dbReference type="Pfam" id="PF01636">
    <property type="entry name" value="APH"/>
    <property type="match status" value="1"/>
</dbReference>
<evidence type="ECO:0000256" key="1">
    <source>
        <dbReference type="ARBA" id="ARBA00038240"/>
    </source>
</evidence>